<dbReference type="EMBL" id="SNWH01000005">
    <property type="protein sequence ID" value="TDO10644.1"/>
    <property type="molecule type" value="Genomic_DNA"/>
</dbReference>
<evidence type="ECO:0000313" key="15">
    <source>
        <dbReference type="Proteomes" id="UP000295150"/>
    </source>
</evidence>
<evidence type="ECO:0000256" key="6">
    <source>
        <dbReference type="ARBA" id="ARBA00022692"/>
    </source>
</evidence>
<organism evidence="14 15">
    <name type="scientific">Halomonas ventosae</name>
    <dbReference type="NCBI Taxonomy" id="229007"/>
    <lineage>
        <taxon>Bacteria</taxon>
        <taxon>Pseudomonadati</taxon>
        <taxon>Pseudomonadota</taxon>
        <taxon>Gammaproteobacteria</taxon>
        <taxon>Oceanospirillales</taxon>
        <taxon>Halomonadaceae</taxon>
        <taxon>Halomonas</taxon>
    </lineage>
</organism>
<comment type="caution">
    <text evidence="14">The sequence shown here is derived from an EMBL/GenBank/DDBJ whole genome shotgun (WGS) entry which is preliminary data.</text>
</comment>
<dbReference type="InterPro" id="IPR050739">
    <property type="entry name" value="MFP"/>
</dbReference>
<keyword evidence="4 9" id="KW-1003">Cell membrane</keyword>
<evidence type="ECO:0000256" key="2">
    <source>
        <dbReference type="ARBA" id="ARBA00009477"/>
    </source>
</evidence>
<feature type="domain" description="AprE-like long alpha-helical hairpin" evidence="12">
    <location>
        <begin position="115"/>
        <end position="303"/>
    </location>
</feature>
<keyword evidence="7 9" id="KW-1133">Transmembrane helix</keyword>
<feature type="domain" description="AprE-like beta-barrel" evidence="13">
    <location>
        <begin position="346"/>
        <end position="435"/>
    </location>
</feature>
<evidence type="ECO:0000256" key="3">
    <source>
        <dbReference type="ARBA" id="ARBA00022448"/>
    </source>
</evidence>
<evidence type="ECO:0000256" key="4">
    <source>
        <dbReference type="ARBA" id="ARBA00022475"/>
    </source>
</evidence>
<keyword evidence="3 9" id="KW-0813">Transport</keyword>
<gene>
    <name evidence="14" type="ORF">DFO68_105169</name>
</gene>
<dbReference type="Gene3D" id="1.10.287.1490">
    <property type="match status" value="1"/>
</dbReference>
<keyword evidence="6 9" id="KW-0812">Transmembrane</keyword>
<dbReference type="InterPro" id="IPR058781">
    <property type="entry name" value="HH_AprE-like"/>
</dbReference>
<accession>A0A4R6HPR1</accession>
<comment type="similarity">
    <text evidence="2 9">Belongs to the membrane fusion protein (MFP) (TC 8.A.1) family.</text>
</comment>
<dbReference type="InterPro" id="IPR010129">
    <property type="entry name" value="T1SS_HlyD"/>
</dbReference>
<dbReference type="Pfam" id="PF26002">
    <property type="entry name" value="Beta-barrel_AprE"/>
    <property type="match status" value="1"/>
</dbReference>
<dbReference type="GO" id="GO:0015031">
    <property type="term" value="P:protein transport"/>
    <property type="evidence" value="ECO:0007669"/>
    <property type="project" value="InterPro"/>
</dbReference>
<evidence type="ECO:0000256" key="9">
    <source>
        <dbReference type="RuleBase" id="RU365093"/>
    </source>
</evidence>
<dbReference type="InterPro" id="IPR058982">
    <property type="entry name" value="Beta-barrel_AprE"/>
</dbReference>
<evidence type="ECO:0000256" key="8">
    <source>
        <dbReference type="ARBA" id="ARBA00023136"/>
    </source>
</evidence>
<keyword evidence="8 9" id="KW-0472">Membrane</keyword>
<feature type="region of interest" description="Disordered" evidence="11">
    <location>
        <begin position="1"/>
        <end position="28"/>
    </location>
</feature>
<dbReference type="RefSeq" id="WP_208107368.1">
    <property type="nucleotide sequence ID" value="NZ_SNWH01000005.1"/>
</dbReference>
<evidence type="ECO:0000256" key="11">
    <source>
        <dbReference type="SAM" id="MobiDB-lite"/>
    </source>
</evidence>
<dbReference type="GO" id="GO:0005886">
    <property type="term" value="C:plasma membrane"/>
    <property type="evidence" value="ECO:0007669"/>
    <property type="project" value="UniProtKB-SubCell"/>
</dbReference>
<keyword evidence="15" id="KW-1185">Reference proteome</keyword>
<evidence type="ECO:0000256" key="5">
    <source>
        <dbReference type="ARBA" id="ARBA00022519"/>
    </source>
</evidence>
<dbReference type="AlphaFoldDB" id="A0A4R6HPR1"/>
<name>A0A4R6HPR1_9GAMM</name>
<dbReference type="PANTHER" id="PTHR30386:SF17">
    <property type="entry name" value="ALKALINE PROTEASE SECRETION PROTEIN APRE"/>
    <property type="match status" value="1"/>
</dbReference>
<keyword evidence="10" id="KW-0175">Coiled coil</keyword>
<proteinExistence type="inferred from homology"/>
<dbReference type="Proteomes" id="UP000295150">
    <property type="component" value="Unassembled WGS sequence"/>
</dbReference>
<evidence type="ECO:0000313" key="14">
    <source>
        <dbReference type="EMBL" id="TDO10644.1"/>
    </source>
</evidence>
<evidence type="ECO:0000256" key="1">
    <source>
        <dbReference type="ARBA" id="ARBA00004377"/>
    </source>
</evidence>
<protein>
    <recommendedName>
        <fullName evidence="9">Membrane fusion protein (MFP) family protein</fullName>
    </recommendedName>
</protein>
<evidence type="ECO:0000256" key="7">
    <source>
        <dbReference type="ARBA" id="ARBA00022989"/>
    </source>
</evidence>
<dbReference type="Pfam" id="PF25994">
    <property type="entry name" value="HH_AprE"/>
    <property type="match status" value="1"/>
</dbReference>
<evidence type="ECO:0000256" key="10">
    <source>
        <dbReference type="SAM" id="Coils"/>
    </source>
</evidence>
<evidence type="ECO:0000259" key="12">
    <source>
        <dbReference type="Pfam" id="PF25994"/>
    </source>
</evidence>
<evidence type="ECO:0000259" key="13">
    <source>
        <dbReference type="Pfam" id="PF26002"/>
    </source>
</evidence>
<keyword evidence="5 9" id="KW-0997">Cell inner membrane</keyword>
<dbReference type="Gene3D" id="2.40.50.100">
    <property type="match status" value="1"/>
</dbReference>
<feature type="coiled-coil region" evidence="10">
    <location>
        <begin position="174"/>
        <end position="310"/>
    </location>
</feature>
<dbReference type="NCBIfam" id="TIGR01843">
    <property type="entry name" value="type_I_hlyD"/>
    <property type="match status" value="1"/>
</dbReference>
<dbReference type="PANTHER" id="PTHR30386">
    <property type="entry name" value="MEMBRANE FUSION SUBUNIT OF EMRAB-TOLC MULTIDRUG EFFLUX PUMP"/>
    <property type="match status" value="1"/>
</dbReference>
<sequence length="458" mass="51025">MADDRNMPTQGEIDVTPRKPATLEGEYSEQLPTSDKGYKRLGLIILLIAFGGFGIWAMTASLAIAVVAPGSVSMESFKRTVQHLEGGIVEELLVEDGDKVQAGDPLIVLSDTQALAQLDIAKSQYLINRAMEIRLLAEQKGADKLVFPEDLLNSDLQRVQQVLAVQRSLFVSRRESLQGALESLDEQINQMREQIDGLESQIAINRRRVSSLKAEAQDFRSLFREGLGDNQRLRELERQVLEYEGRIAEHRSQIARLKSQISENKLQKEVRRQEFQSEVGEQLRDAQSQIAEAEERITSLSDQVNRTTIKAPVAGTVVGLKVHTKGAVIRGGDPIMDIVPSGDGFVVEARIPNRDIDNIYIGQPATIRFSAFNQRLTNEIAGEVIHVSADSFEDEATGQMYYKARVRVTEEGEKDMTEQMQLLSGMPAEVLIKTGERTFASYIAKPITDMLARAMREA</sequence>
<feature type="transmembrane region" description="Helical" evidence="9">
    <location>
        <begin position="41"/>
        <end position="68"/>
    </location>
</feature>
<dbReference type="Gene3D" id="2.40.30.170">
    <property type="match status" value="1"/>
</dbReference>
<reference evidence="14 15" key="1">
    <citation type="submission" date="2019-03" db="EMBL/GenBank/DDBJ databases">
        <title>Freshwater and sediment microbial communities from various areas in North America, analyzing microbe dynamics in response to fracking.</title>
        <authorList>
            <person name="Lamendella R."/>
        </authorList>
    </citation>
    <scope>NUCLEOTIDE SEQUENCE [LARGE SCALE GENOMIC DNA]</scope>
    <source>
        <strain evidence="14 15">1_TX</strain>
    </source>
</reference>
<dbReference type="PRINTS" id="PR01490">
    <property type="entry name" value="RTXTOXIND"/>
</dbReference>
<comment type="subcellular location">
    <subcellularLocation>
        <location evidence="1 9">Cell inner membrane</location>
        <topology evidence="1 9">Single-pass membrane protein</topology>
    </subcellularLocation>
</comment>